<dbReference type="Proteomes" id="UP000445000">
    <property type="component" value="Unassembled WGS sequence"/>
</dbReference>
<gene>
    <name evidence="1" type="ORF">GCM10011487_49500</name>
</gene>
<evidence type="ECO:0000313" key="2">
    <source>
        <dbReference type="Proteomes" id="UP000445000"/>
    </source>
</evidence>
<name>A0A829YI87_9GAMM</name>
<proteinExistence type="predicted"/>
<dbReference type="Gene3D" id="3.30.530.20">
    <property type="match status" value="1"/>
</dbReference>
<accession>A0A829YI87</accession>
<organism evidence="1 2">
    <name type="scientific">Steroidobacter agaridevorans</name>
    <dbReference type="NCBI Taxonomy" id="2695856"/>
    <lineage>
        <taxon>Bacteria</taxon>
        <taxon>Pseudomonadati</taxon>
        <taxon>Pseudomonadota</taxon>
        <taxon>Gammaproteobacteria</taxon>
        <taxon>Steroidobacterales</taxon>
        <taxon>Steroidobacteraceae</taxon>
        <taxon>Steroidobacter</taxon>
    </lineage>
</organism>
<comment type="caution">
    <text evidence="1">The sequence shown here is derived from an EMBL/GenBank/DDBJ whole genome shotgun (WGS) entry which is preliminary data.</text>
</comment>
<dbReference type="AlphaFoldDB" id="A0A829YI87"/>
<sequence length="63" mass="7311">MQAGQQVQWTWECYNVTIDVTAKAIEPARRVVIEWPGYSRQTQVEWTFQSLPIATRGCREPVT</sequence>
<dbReference type="InterPro" id="IPR023393">
    <property type="entry name" value="START-like_dom_sf"/>
</dbReference>
<reference evidence="2" key="1">
    <citation type="submission" date="2020-01" db="EMBL/GenBank/DDBJ databases">
        <title>'Steroidobacter agaridevorans' sp. nov., agar-degrading bacteria isolated from rhizosphere soils.</title>
        <authorList>
            <person name="Ikenaga M."/>
            <person name="Kataoka M."/>
            <person name="Murouchi A."/>
            <person name="Katsuragi S."/>
            <person name="Sakai M."/>
        </authorList>
    </citation>
    <scope>NUCLEOTIDE SEQUENCE [LARGE SCALE GENOMIC DNA]</scope>
    <source>
        <strain evidence="2">YU21-B</strain>
    </source>
</reference>
<evidence type="ECO:0000313" key="1">
    <source>
        <dbReference type="EMBL" id="GFE82950.1"/>
    </source>
</evidence>
<protein>
    <submittedName>
        <fullName evidence="1">Uncharacterized protein</fullName>
    </submittedName>
</protein>
<keyword evidence="2" id="KW-1185">Reference proteome</keyword>
<dbReference type="EMBL" id="BLJN01000005">
    <property type="protein sequence ID" value="GFE82950.1"/>
    <property type="molecule type" value="Genomic_DNA"/>
</dbReference>